<feature type="domain" description="G-protein coupled receptors family 1 profile" evidence="7">
    <location>
        <begin position="41"/>
        <end position="307"/>
    </location>
</feature>
<name>A0ABP0FFQ9_CLALP</name>
<keyword evidence="9" id="KW-1185">Reference proteome</keyword>
<dbReference type="InterPro" id="IPR000276">
    <property type="entry name" value="GPCR_Rhodpsn"/>
</dbReference>
<dbReference type="PROSITE" id="PS50262">
    <property type="entry name" value="G_PROTEIN_RECEP_F1_2"/>
    <property type="match status" value="1"/>
</dbReference>
<evidence type="ECO:0000313" key="8">
    <source>
        <dbReference type="EMBL" id="CAK8678196.1"/>
    </source>
</evidence>
<evidence type="ECO:0000256" key="5">
    <source>
        <dbReference type="ARBA" id="ARBA00023136"/>
    </source>
</evidence>
<keyword evidence="3 6" id="KW-0812">Transmembrane</keyword>
<proteinExistence type="predicted"/>
<dbReference type="EMBL" id="CAWYQH010000046">
    <property type="protein sequence ID" value="CAK8678196.1"/>
    <property type="molecule type" value="Genomic_DNA"/>
</dbReference>
<organism evidence="8 9">
    <name type="scientific">Clavelina lepadiformis</name>
    <name type="common">Light-bulb sea squirt</name>
    <name type="synonym">Ascidia lepadiformis</name>
    <dbReference type="NCBI Taxonomy" id="159417"/>
    <lineage>
        <taxon>Eukaryota</taxon>
        <taxon>Metazoa</taxon>
        <taxon>Chordata</taxon>
        <taxon>Tunicata</taxon>
        <taxon>Ascidiacea</taxon>
        <taxon>Aplousobranchia</taxon>
        <taxon>Clavelinidae</taxon>
        <taxon>Clavelina</taxon>
    </lineage>
</organism>
<evidence type="ECO:0000256" key="6">
    <source>
        <dbReference type="SAM" id="Phobius"/>
    </source>
</evidence>
<dbReference type="PANTHER" id="PTHR22750">
    <property type="entry name" value="G-PROTEIN COUPLED RECEPTOR"/>
    <property type="match status" value="1"/>
</dbReference>
<comment type="caution">
    <text evidence="8">The sequence shown here is derived from an EMBL/GenBank/DDBJ whole genome shotgun (WGS) entry which is preliminary data.</text>
</comment>
<dbReference type="InterPro" id="IPR017452">
    <property type="entry name" value="GPCR_Rhodpsn_7TM"/>
</dbReference>
<comment type="subcellular location">
    <subcellularLocation>
        <location evidence="1">Cell membrane</location>
        <topology evidence="1">Multi-pass membrane protein</topology>
    </subcellularLocation>
</comment>
<dbReference type="SUPFAM" id="SSF81321">
    <property type="entry name" value="Family A G protein-coupled receptor-like"/>
    <property type="match status" value="1"/>
</dbReference>
<evidence type="ECO:0000259" key="7">
    <source>
        <dbReference type="PROSITE" id="PS50262"/>
    </source>
</evidence>
<evidence type="ECO:0000256" key="4">
    <source>
        <dbReference type="ARBA" id="ARBA00022989"/>
    </source>
</evidence>
<protein>
    <recommendedName>
        <fullName evidence="7">G-protein coupled receptors family 1 profile domain-containing protein</fullName>
    </recommendedName>
</protein>
<dbReference type="Gene3D" id="1.20.1070.10">
    <property type="entry name" value="Rhodopsin 7-helix transmembrane proteins"/>
    <property type="match status" value="1"/>
</dbReference>
<gene>
    <name evidence="8" type="ORF">CVLEPA_LOCUS8140</name>
</gene>
<evidence type="ECO:0000256" key="3">
    <source>
        <dbReference type="ARBA" id="ARBA00022692"/>
    </source>
</evidence>
<keyword evidence="4 6" id="KW-1133">Transmembrane helix</keyword>
<dbReference type="Pfam" id="PF00001">
    <property type="entry name" value="7tm_1"/>
    <property type="match status" value="1"/>
</dbReference>
<evidence type="ECO:0000313" key="9">
    <source>
        <dbReference type="Proteomes" id="UP001642483"/>
    </source>
</evidence>
<feature type="transmembrane region" description="Helical" evidence="6">
    <location>
        <begin position="109"/>
        <end position="129"/>
    </location>
</feature>
<evidence type="ECO:0000256" key="1">
    <source>
        <dbReference type="ARBA" id="ARBA00004651"/>
    </source>
</evidence>
<dbReference type="PRINTS" id="PR00237">
    <property type="entry name" value="GPCRRHODOPSN"/>
</dbReference>
<dbReference type="Proteomes" id="UP001642483">
    <property type="component" value="Unassembled WGS sequence"/>
</dbReference>
<feature type="transmembrane region" description="Helical" evidence="6">
    <location>
        <begin position="191"/>
        <end position="215"/>
    </location>
</feature>
<keyword evidence="5 6" id="KW-0472">Membrane</keyword>
<reference evidence="8 9" key="1">
    <citation type="submission" date="2024-02" db="EMBL/GenBank/DDBJ databases">
        <authorList>
            <person name="Daric V."/>
            <person name="Darras S."/>
        </authorList>
    </citation>
    <scope>NUCLEOTIDE SEQUENCE [LARGE SCALE GENOMIC DNA]</scope>
</reference>
<keyword evidence="2" id="KW-1003">Cell membrane</keyword>
<feature type="transmembrane region" description="Helical" evidence="6">
    <location>
        <begin position="67"/>
        <end position="89"/>
    </location>
</feature>
<evidence type="ECO:0000256" key="2">
    <source>
        <dbReference type="ARBA" id="ARBA00022475"/>
    </source>
</evidence>
<sequence length="404" mass="46076">MKYNATIATTFSPLNPDNVTAGNNLLRCQPVLAETIVEYVITVAIIFSNLACMRLKIKPRDHPENWYYIFNLAVANTLCGAALFVTISIKLKDNEHDVNDYESLACKVWAPIHIYCVTLPFVVLATLGMDVAYYCHHSIHYRRRMSKHKLWITIASGWVYTLIVVVVTTVTAPKVVCNKYLVPSSNHELKIPVIVFPVLLMLLPALMVVCLFIYVMSRYWQTSRRLAKGMKLSNFGRNQETKTRIIAKFVMKFFHLIVFSIICSLTYSVLTIVEAVVETENHIRICALYHIDRVAILLNSLLSPWIYCLATKQVRHRIKRRMKAWWLNKPFLPCSTRRGSISQGKRTTCSCSHSQVNALGDLSPHGPNPSEQLMSQGELETCLPRIHVVKYESGGFKTHHETSF</sequence>
<feature type="transmembrane region" description="Helical" evidence="6">
    <location>
        <begin position="150"/>
        <end position="171"/>
    </location>
</feature>
<feature type="transmembrane region" description="Helical" evidence="6">
    <location>
        <begin position="293"/>
        <end position="310"/>
    </location>
</feature>
<accession>A0ABP0FFQ9</accession>
<dbReference type="CDD" id="cd00637">
    <property type="entry name" value="7tm_classA_rhodopsin-like"/>
    <property type="match status" value="1"/>
</dbReference>
<feature type="transmembrane region" description="Helical" evidence="6">
    <location>
        <begin position="253"/>
        <end position="273"/>
    </location>
</feature>